<dbReference type="GeneID" id="28938450"/>
<evidence type="ECO:0000313" key="9">
    <source>
        <dbReference type="EMBL" id="KTW26143.1"/>
    </source>
</evidence>
<feature type="transmembrane region" description="Helical" evidence="6">
    <location>
        <begin position="165"/>
        <end position="186"/>
    </location>
</feature>
<proteinExistence type="predicted"/>
<comment type="caution">
    <text evidence="9">The sequence shown here is derived from an EMBL/GenBank/DDBJ whole genome shotgun (WGS) entry which is preliminary data.</text>
</comment>
<evidence type="ECO:0000256" key="2">
    <source>
        <dbReference type="ARBA" id="ARBA00022692"/>
    </source>
</evidence>
<feature type="domain" description="ER membrane protein complex subunit 7 beta-sandwich" evidence="8">
    <location>
        <begin position="36"/>
        <end position="166"/>
    </location>
</feature>
<evidence type="ECO:0000256" key="7">
    <source>
        <dbReference type="SAM" id="SignalP"/>
    </source>
</evidence>
<keyword evidence="10" id="KW-1185">Reference proteome</keyword>
<gene>
    <name evidence="9" type="ORF">T552_04196</name>
</gene>
<dbReference type="OrthoDB" id="27095at2759"/>
<dbReference type="RefSeq" id="XP_018224687.1">
    <property type="nucleotide sequence ID" value="XM_018372247.1"/>
</dbReference>
<protein>
    <recommendedName>
        <fullName evidence="8">ER membrane protein complex subunit 7 beta-sandwich domain-containing protein</fullName>
    </recommendedName>
</protein>
<organism evidence="9 10">
    <name type="scientific">Pneumocystis carinii (strain B80)</name>
    <name type="common">Rat pneumocystis pneumonia agent</name>
    <name type="synonym">Pneumocystis carinii f. sp. carinii</name>
    <dbReference type="NCBI Taxonomy" id="1408658"/>
    <lineage>
        <taxon>Eukaryota</taxon>
        <taxon>Fungi</taxon>
        <taxon>Dikarya</taxon>
        <taxon>Ascomycota</taxon>
        <taxon>Taphrinomycotina</taxon>
        <taxon>Pneumocystomycetes</taxon>
        <taxon>Pneumocystaceae</taxon>
        <taxon>Pneumocystis</taxon>
    </lineage>
</organism>
<dbReference type="Proteomes" id="UP000054454">
    <property type="component" value="Unassembled WGS sequence"/>
</dbReference>
<evidence type="ECO:0000256" key="3">
    <source>
        <dbReference type="ARBA" id="ARBA00022729"/>
    </source>
</evidence>
<keyword evidence="3 7" id="KW-0732">Signal</keyword>
<reference evidence="10" key="1">
    <citation type="journal article" date="2016" name="Nat. Commun.">
        <title>Genome analysis of three Pneumocystis species reveals adaptation mechanisms to life exclusively in mammalian hosts.</title>
        <authorList>
            <person name="Ma L."/>
            <person name="Chen Z."/>
            <person name="Huang D.W."/>
            <person name="Kutty G."/>
            <person name="Ishihara M."/>
            <person name="Wang H."/>
            <person name="Abouelleil A."/>
            <person name="Bishop L."/>
            <person name="Davey E."/>
            <person name="Deng R."/>
            <person name="Deng X."/>
            <person name="Fan L."/>
            <person name="Fantoni G."/>
            <person name="Fitzgerald M."/>
            <person name="Gogineni E."/>
            <person name="Goldberg J.M."/>
            <person name="Handley G."/>
            <person name="Hu X."/>
            <person name="Huber C."/>
            <person name="Jiao X."/>
            <person name="Jones K."/>
            <person name="Levin J.Z."/>
            <person name="Liu Y."/>
            <person name="Macdonald P."/>
            <person name="Melnikov A."/>
            <person name="Raley C."/>
            <person name="Sassi M."/>
            <person name="Sherman B.T."/>
            <person name="Song X."/>
            <person name="Sykes S."/>
            <person name="Tran B."/>
            <person name="Walsh L."/>
            <person name="Xia Y."/>
            <person name="Yang J."/>
            <person name="Young S."/>
            <person name="Zeng Q."/>
            <person name="Zheng X."/>
            <person name="Stephens R."/>
            <person name="Nusbaum C."/>
            <person name="Birren B.W."/>
            <person name="Azadi P."/>
            <person name="Lempicki R.A."/>
            <person name="Cuomo C.A."/>
            <person name="Kovacs J.A."/>
        </authorList>
    </citation>
    <scope>NUCLEOTIDE SEQUENCE [LARGE SCALE GENOMIC DNA]</scope>
    <source>
        <strain evidence="10">B80</strain>
    </source>
</reference>
<name>A0A0W4ZCK9_PNEC8</name>
<accession>A0A0W4ZCK9</accession>
<dbReference type="VEuPathDB" id="FungiDB:T552_04196"/>
<comment type="subcellular location">
    <subcellularLocation>
        <location evidence="1">Membrane</location>
        <topology evidence="1">Single-pass membrane protein</topology>
    </subcellularLocation>
</comment>
<dbReference type="GO" id="GO:0072546">
    <property type="term" value="C:EMC complex"/>
    <property type="evidence" value="ECO:0007669"/>
    <property type="project" value="TreeGrafter"/>
</dbReference>
<keyword evidence="4 6" id="KW-1133">Transmembrane helix</keyword>
<dbReference type="PANTHER" id="PTHR13605">
    <property type="entry name" value="ER MEMBRANE PROTEIN COMPLEX SUBUNIT 7"/>
    <property type="match status" value="1"/>
</dbReference>
<keyword evidence="2 6" id="KW-0812">Transmembrane</keyword>
<dbReference type="EMBL" id="LFVZ01000014">
    <property type="protein sequence ID" value="KTW26143.1"/>
    <property type="molecule type" value="Genomic_DNA"/>
</dbReference>
<evidence type="ECO:0000313" key="10">
    <source>
        <dbReference type="Proteomes" id="UP000054454"/>
    </source>
</evidence>
<sequence length="235" mass="26727">MKFQVLYIFLILAKLVLSIELKGSIIPNAYLSSPKHLPSSTVILLSSANILKRTHLTSRGDFSIKNVTEGSYLLEVVCSTHLFDPLRVDISLIKKTQTNEIDLSAEKDSETSYLELIKVYKVYRGNKWDDFGPKMPYPIQFSPVGVQSYDVKKGSSKILLLKNPIIQLSIIAIIILFVFPKLMATVDTEQLMEYQRVQAQRKERGHSNEAQSFDMASWLSNKTLKNSELQKNKKN</sequence>
<evidence type="ECO:0000256" key="5">
    <source>
        <dbReference type="ARBA" id="ARBA00023136"/>
    </source>
</evidence>
<dbReference type="AlphaFoldDB" id="A0A0W4ZCK9"/>
<evidence type="ECO:0000259" key="8">
    <source>
        <dbReference type="Pfam" id="PF09430"/>
    </source>
</evidence>
<dbReference type="Pfam" id="PF09430">
    <property type="entry name" value="EMC7_beta-sandw"/>
    <property type="match status" value="1"/>
</dbReference>
<feature type="signal peptide" evidence="7">
    <location>
        <begin position="1"/>
        <end position="18"/>
    </location>
</feature>
<evidence type="ECO:0000256" key="6">
    <source>
        <dbReference type="SAM" id="Phobius"/>
    </source>
</evidence>
<feature type="chain" id="PRO_5006933759" description="ER membrane protein complex subunit 7 beta-sandwich domain-containing protein" evidence="7">
    <location>
        <begin position="19"/>
        <end position="235"/>
    </location>
</feature>
<dbReference type="InterPro" id="IPR039163">
    <property type="entry name" value="EMC7"/>
</dbReference>
<keyword evidence="5 6" id="KW-0472">Membrane</keyword>
<dbReference type="InterPro" id="IPR019008">
    <property type="entry name" value="Beta_sandwich_EMC7"/>
</dbReference>
<dbReference type="PANTHER" id="PTHR13605:SF4">
    <property type="entry name" value="ER MEMBRANE PROTEIN COMPLEX SUBUNIT 7"/>
    <property type="match status" value="1"/>
</dbReference>
<evidence type="ECO:0000256" key="4">
    <source>
        <dbReference type="ARBA" id="ARBA00022989"/>
    </source>
</evidence>
<evidence type="ECO:0000256" key="1">
    <source>
        <dbReference type="ARBA" id="ARBA00004167"/>
    </source>
</evidence>